<evidence type="ECO:0000256" key="3">
    <source>
        <dbReference type="ARBA" id="ARBA00023239"/>
    </source>
</evidence>
<dbReference type="PANTHER" id="PTHR30124">
    <property type="entry name" value="MEMBRANE-BOUND LYTIC MUREIN TRANSGLYCOSYLASE A"/>
    <property type="match status" value="1"/>
</dbReference>
<evidence type="ECO:0000256" key="5">
    <source>
        <dbReference type="ARBA" id="ARBA00030918"/>
    </source>
</evidence>
<dbReference type="AlphaFoldDB" id="A0A2T5GP28"/>
<dbReference type="Gene3D" id="2.40.40.10">
    <property type="entry name" value="RlpA-like domain"/>
    <property type="match status" value="1"/>
</dbReference>
<dbReference type="InterPro" id="IPR005300">
    <property type="entry name" value="MltA_B"/>
</dbReference>
<dbReference type="Pfam" id="PF06725">
    <property type="entry name" value="3D"/>
    <property type="match status" value="1"/>
</dbReference>
<feature type="domain" description="Lytic transglycosylase MltA" evidence="7">
    <location>
        <begin position="184"/>
        <end position="340"/>
    </location>
</feature>
<dbReference type="Gene3D" id="2.40.240.50">
    <property type="entry name" value="Barwin-like endoglucanases"/>
    <property type="match status" value="1"/>
</dbReference>
<dbReference type="CDD" id="cd14485">
    <property type="entry name" value="mltA_like_LT_A"/>
    <property type="match status" value="1"/>
</dbReference>
<dbReference type="InterPro" id="IPR010611">
    <property type="entry name" value="3D_dom"/>
</dbReference>
<dbReference type="InterPro" id="IPR036908">
    <property type="entry name" value="RlpA-like_sf"/>
</dbReference>
<name>A0A2T5GP28_9SPHN</name>
<dbReference type="SUPFAM" id="SSF50685">
    <property type="entry name" value="Barwin-like endoglucanases"/>
    <property type="match status" value="1"/>
</dbReference>
<evidence type="ECO:0000256" key="6">
    <source>
        <dbReference type="SAM" id="MobiDB-lite"/>
    </source>
</evidence>
<comment type="catalytic activity">
    <reaction evidence="1">
        <text>Exolytic cleavage of the (1-&gt;4)-beta-glycosidic linkage between N-acetylmuramic acid (MurNAc) and N-acetylglucosamine (GlcNAc) residues in peptidoglycan, from either the reducing or the non-reducing ends of the peptidoglycan chains, with concomitant formation of a 1,6-anhydrobond in the MurNAc residue.</text>
        <dbReference type="EC" id="4.2.2.n1"/>
    </reaction>
</comment>
<dbReference type="PROSITE" id="PS51257">
    <property type="entry name" value="PROKAR_LIPOPROTEIN"/>
    <property type="match status" value="1"/>
</dbReference>
<keyword evidence="4" id="KW-0961">Cell wall biogenesis/degradation</keyword>
<dbReference type="Proteomes" id="UP000244189">
    <property type="component" value="Unassembled WGS sequence"/>
</dbReference>
<keyword evidence="3" id="KW-0456">Lyase</keyword>
<dbReference type="SMART" id="SM00925">
    <property type="entry name" value="MltA"/>
    <property type="match status" value="1"/>
</dbReference>
<evidence type="ECO:0000259" key="7">
    <source>
        <dbReference type="SMART" id="SM00925"/>
    </source>
</evidence>
<comment type="caution">
    <text evidence="8">The sequence shown here is derived from an EMBL/GenBank/DDBJ whole genome shotgun (WGS) entry which is preliminary data.</text>
</comment>
<dbReference type="EC" id="4.2.2.n1" evidence="2"/>
<evidence type="ECO:0000256" key="1">
    <source>
        <dbReference type="ARBA" id="ARBA00001420"/>
    </source>
</evidence>
<dbReference type="EMBL" id="QAOG01000002">
    <property type="protein sequence ID" value="PTQ61076.1"/>
    <property type="molecule type" value="Genomic_DNA"/>
</dbReference>
<dbReference type="GO" id="GO:0019867">
    <property type="term" value="C:outer membrane"/>
    <property type="evidence" value="ECO:0007669"/>
    <property type="project" value="InterPro"/>
</dbReference>
<dbReference type="PANTHER" id="PTHR30124:SF0">
    <property type="entry name" value="MEMBRANE-BOUND LYTIC MUREIN TRANSGLYCOSYLASE A"/>
    <property type="match status" value="1"/>
</dbReference>
<accession>A0A2T5GP28</accession>
<dbReference type="InterPro" id="IPR026044">
    <property type="entry name" value="MltA"/>
</dbReference>
<dbReference type="GO" id="GO:0009254">
    <property type="term" value="P:peptidoglycan turnover"/>
    <property type="evidence" value="ECO:0007669"/>
    <property type="project" value="InterPro"/>
</dbReference>
<dbReference type="Pfam" id="PF03562">
    <property type="entry name" value="MltA"/>
    <property type="match status" value="1"/>
</dbReference>
<feature type="region of interest" description="Disordered" evidence="6">
    <location>
        <begin position="26"/>
        <end position="64"/>
    </location>
</feature>
<keyword evidence="9" id="KW-1185">Reference proteome</keyword>
<reference evidence="8 9" key="1">
    <citation type="submission" date="2018-04" db="EMBL/GenBank/DDBJ databases">
        <title>Genomic Encyclopedia of Type Strains, Phase III (KMG-III): the genomes of soil and plant-associated and newly described type strains.</title>
        <authorList>
            <person name="Whitman W."/>
        </authorList>
    </citation>
    <scope>NUCLEOTIDE SEQUENCE [LARGE SCALE GENOMIC DNA]</scope>
    <source>
        <strain evidence="8 9">MA101b</strain>
    </source>
</reference>
<evidence type="ECO:0000256" key="2">
    <source>
        <dbReference type="ARBA" id="ARBA00012587"/>
    </source>
</evidence>
<evidence type="ECO:0000313" key="9">
    <source>
        <dbReference type="Proteomes" id="UP000244189"/>
    </source>
</evidence>
<proteinExistence type="predicted"/>
<organism evidence="8 9">
    <name type="scientific">Sphingomonas aurantiaca</name>
    <dbReference type="NCBI Taxonomy" id="185949"/>
    <lineage>
        <taxon>Bacteria</taxon>
        <taxon>Pseudomonadati</taxon>
        <taxon>Pseudomonadota</taxon>
        <taxon>Alphaproteobacteria</taxon>
        <taxon>Sphingomonadales</taxon>
        <taxon>Sphingomonadaceae</taxon>
        <taxon>Sphingomonas</taxon>
    </lineage>
</organism>
<feature type="compositionally biased region" description="Basic and acidic residues" evidence="6">
    <location>
        <begin position="43"/>
        <end position="55"/>
    </location>
</feature>
<dbReference type="GO" id="GO:0009253">
    <property type="term" value="P:peptidoglycan catabolic process"/>
    <property type="evidence" value="ECO:0007669"/>
    <property type="project" value="TreeGrafter"/>
</dbReference>
<dbReference type="GO" id="GO:0008933">
    <property type="term" value="F:peptidoglycan lytic transglycosylase activity"/>
    <property type="evidence" value="ECO:0007669"/>
    <property type="project" value="TreeGrafter"/>
</dbReference>
<sequence length="457" mass="47647">MQLRGRALGGLGLSLLVSACVGGVEPPRSGSAPVGRGSTADSDSPREPVRVHPSRDTGASPNIRGIQMPARIVGAVPMLPVPVIAPTAPVNAAAAGVVAGPAIASLPIDETQAQSALSAFVTSCPSLVRRTDTSGLTRGADWQPACTAAASVPRGGARVFFNQWFEAAQVGDGKAFATGYYEPEIAGSLERRDGYAPIYGRPNDLIDVDLGAFSTSLKGKKVRGRVDRSNLVPYYDRTAIEQGAIDGRAPILAWARDPVELFFLQIQGSGRLRLPDGEILRIGYATQNGRDYTGIGALMKSRELLQPGQTSMQGIVAWLHAHPADGQAIMRENKSFVFFRELEGAPLGALGLPVTGQVSAAADVKFVPLGAPVFLSLDRQDASGMWVAQDTGGAIKGSNRFDTFWGAGPAAESTAGGMAGRGTAFLLLPIGTVQRLNGQRFNGLANGAQDGGPTPQP</sequence>
<dbReference type="CDD" id="cd14668">
    <property type="entry name" value="mlta_B"/>
    <property type="match status" value="1"/>
</dbReference>
<evidence type="ECO:0000256" key="4">
    <source>
        <dbReference type="ARBA" id="ARBA00023316"/>
    </source>
</evidence>
<gene>
    <name evidence="8" type="ORF">C8J26_1394</name>
</gene>
<evidence type="ECO:0000313" key="8">
    <source>
        <dbReference type="EMBL" id="PTQ61076.1"/>
    </source>
</evidence>
<dbReference type="GO" id="GO:0004553">
    <property type="term" value="F:hydrolase activity, hydrolyzing O-glycosyl compounds"/>
    <property type="evidence" value="ECO:0007669"/>
    <property type="project" value="InterPro"/>
</dbReference>
<protein>
    <recommendedName>
        <fullName evidence="2">peptidoglycan lytic exotransglycosylase</fullName>
        <ecNumber evidence="2">4.2.2.n1</ecNumber>
    </recommendedName>
    <alternativeName>
        <fullName evidence="5">Murein hydrolase A</fullName>
    </alternativeName>
</protein>
<dbReference type="GO" id="GO:0071555">
    <property type="term" value="P:cell wall organization"/>
    <property type="evidence" value="ECO:0007669"/>
    <property type="project" value="UniProtKB-KW"/>
</dbReference>